<dbReference type="InterPro" id="IPR002182">
    <property type="entry name" value="NB-ARC"/>
</dbReference>
<dbReference type="InterPro" id="IPR055414">
    <property type="entry name" value="LRR_R13L4/SHOC2-like"/>
</dbReference>
<evidence type="ECO:0000259" key="6">
    <source>
        <dbReference type="Pfam" id="PF18052"/>
    </source>
</evidence>
<evidence type="ECO:0000256" key="2">
    <source>
        <dbReference type="ARBA" id="ARBA00022741"/>
    </source>
</evidence>
<evidence type="ECO:0000256" key="4">
    <source>
        <dbReference type="ARBA" id="ARBA00022840"/>
    </source>
</evidence>
<evidence type="ECO:0008006" key="11">
    <source>
        <dbReference type="Google" id="ProtNLM"/>
    </source>
</evidence>
<feature type="domain" description="Disease resistance R13L4/SHOC-2-like LRR" evidence="8">
    <location>
        <begin position="573"/>
        <end position="858"/>
    </location>
</feature>
<comment type="caution">
    <text evidence="9">The sequence shown here is derived from an EMBL/GenBank/DDBJ whole genome shotgun (WGS) entry which is preliminary data.</text>
</comment>
<organism evidence="9 10">
    <name type="scientific">Eucalyptus globulus</name>
    <name type="common">Tasmanian blue gum</name>
    <dbReference type="NCBI Taxonomy" id="34317"/>
    <lineage>
        <taxon>Eukaryota</taxon>
        <taxon>Viridiplantae</taxon>
        <taxon>Streptophyta</taxon>
        <taxon>Embryophyta</taxon>
        <taxon>Tracheophyta</taxon>
        <taxon>Spermatophyta</taxon>
        <taxon>Magnoliopsida</taxon>
        <taxon>eudicotyledons</taxon>
        <taxon>Gunneridae</taxon>
        <taxon>Pentapetalae</taxon>
        <taxon>rosids</taxon>
        <taxon>malvids</taxon>
        <taxon>Myrtales</taxon>
        <taxon>Myrtaceae</taxon>
        <taxon>Myrtoideae</taxon>
        <taxon>Eucalypteae</taxon>
        <taxon>Eucalyptus</taxon>
    </lineage>
</organism>
<dbReference type="InterPro" id="IPR058922">
    <property type="entry name" value="WHD_DRP"/>
</dbReference>
<evidence type="ECO:0000313" key="10">
    <source>
        <dbReference type="Proteomes" id="UP001634007"/>
    </source>
</evidence>
<dbReference type="Pfam" id="PF23559">
    <property type="entry name" value="WHD_DRP"/>
    <property type="match status" value="1"/>
</dbReference>
<keyword evidence="1" id="KW-0677">Repeat</keyword>
<keyword evidence="3" id="KW-0611">Plant defense</keyword>
<dbReference type="InterPro" id="IPR032675">
    <property type="entry name" value="LRR_dom_sf"/>
</dbReference>
<evidence type="ECO:0000259" key="8">
    <source>
        <dbReference type="Pfam" id="PF23598"/>
    </source>
</evidence>
<dbReference type="Gene3D" id="3.40.50.300">
    <property type="entry name" value="P-loop containing nucleotide triphosphate hydrolases"/>
    <property type="match status" value="1"/>
</dbReference>
<protein>
    <recommendedName>
        <fullName evidence="11">Disease resistance protein RGA3</fullName>
    </recommendedName>
</protein>
<dbReference type="Pfam" id="PF00931">
    <property type="entry name" value="NB-ARC"/>
    <property type="match status" value="1"/>
</dbReference>
<dbReference type="InterPro" id="IPR041118">
    <property type="entry name" value="Rx_N"/>
</dbReference>
<dbReference type="CDD" id="cd14798">
    <property type="entry name" value="RX-CC_like"/>
    <property type="match status" value="1"/>
</dbReference>
<dbReference type="GO" id="GO:0051707">
    <property type="term" value="P:response to other organism"/>
    <property type="evidence" value="ECO:0007669"/>
    <property type="project" value="UniProtKB-ARBA"/>
</dbReference>
<evidence type="ECO:0000256" key="1">
    <source>
        <dbReference type="ARBA" id="ARBA00022737"/>
    </source>
</evidence>
<keyword evidence="2" id="KW-0547">Nucleotide-binding</keyword>
<proteinExistence type="predicted"/>
<feature type="domain" description="Disease resistance N-terminal" evidence="6">
    <location>
        <begin position="11"/>
        <end position="96"/>
    </location>
</feature>
<feature type="domain" description="Disease resistance protein winged helix" evidence="7">
    <location>
        <begin position="427"/>
        <end position="499"/>
    </location>
</feature>
<reference evidence="9 10" key="1">
    <citation type="submission" date="2024-11" db="EMBL/GenBank/DDBJ databases">
        <title>Chromosome-level genome assembly of Eucalyptus globulus Labill. provides insights into its genome evolution.</title>
        <authorList>
            <person name="Li X."/>
        </authorList>
    </citation>
    <scope>NUCLEOTIDE SEQUENCE [LARGE SCALE GENOMIC DNA]</scope>
    <source>
        <strain evidence="9">CL2024</strain>
        <tissue evidence="9">Fresh tender leaves</tissue>
    </source>
</reference>
<dbReference type="GO" id="GO:0005524">
    <property type="term" value="F:ATP binding"/>
    <property type="evidence" value="ECO:0007669"/>
    <property type="project" value="UniProtKB-KW"/>
</dbReference>
<dbReference type="Gene3D" id="3.80.10.10">
    <property type="entry name" value="Ribonuclease Inhibitor"/>
    <property type="match status" value="2"/>
</dbReference>
<sequence length="1080" mass="124121">MAEAVISIGGSVLANLITQVLGKVGNLGGIKRELQVLESTVTMLQALLDDAEEQQHQSSQIKDWVEKLKEVFYDLQDVLEEFNIEAMRRELKGDNQMIKVVRTFFSSLNQLAFELKMSRKIREVRERLVVIKDEKDFQLDKGPMNSQAERGWRKSEETHSFMREEDIIGRDNEKNNVMKFLMNLDVKENVSILPIVGFGGLGKTALAKFVYNDQMISRHFDLKMWVCVSNDFDMKKVVKDIIVCVKKEEPNYSSMDGLQSELRKIIDGRRYLLALDDLWDAKSETWPNLKSLLMGGARGSKILITTRLPLVAEITSPAQPLLLEGLSESDSLDLLMRMAGRKEWGIQDLDMLAIGKEIVRNCFGVPLVVRTIGRLLFLKQTKDEWLRFKDHELPKMSQTEEHIISVLRLSYDRLPSHLKRCFAFCSLFPKDFEIKKHTLVYLWVAEGFIQPSNSGKHLEDIAHEYFMDLCWSNFFQDFKKDPYTKEETCKMHDLMHDLACNVAGNRCRVARDDTNIINERTRHISYGSNFNLMDELPVLRLKASALRTFLSTTEYWKERQQREPTSEVDLGQLILNFKRLRILDLHATKVEKVPRSIYKLKYLTYLGLSYNRTLKRLPNSITKLQSLQTLNLRDCDALEELPSDIKKLVSLRNLDIDGCSKLSYLPRGIGELSSLHRLTNFILPKDKARAKNYCGLGELKGLKNIRGQLSIENLGYVTNAEVKCEDEILMGKHSLESLVLRWCGFNTDDVVIDEVLFDRLKPPSNLQRLEIWQYKGESFPKWMMDSLVSFLPHLVDVSFSACERCERLPPLDQLPCLKSLDIYDMPELEYIGSDQSSTSTASFPSLSILNIRKCEKLKAMPRTPHLEEFDLVGGNGAVLINQMMLGLNKLKGLYIRYIECLECLPEEGFQSLTSLESLHFEECDQLTSLGQGMRHLSSLVDLSIEDCEELDISKDESGNILDFHGCHRNLRYVDITLLPKLTSLPQWLLQARNLEYLKISCCRNLKDIPEQIEALQSLQNLEMMGCSSLTSFPEAMQRLTSLTHLDIYGCGELEESCKRQEGEDWDKIAHIPSIRINLRI</sequence>
<accession>A0ABD3LC71</accession>
<evidence type="ECO:0000313" key="9">
    <source>
        <dbReference type="EMBL" id="KAL3749334.1"/>
    </source>
</evidence>
<dbReference type="Gene3D" id="1.10.8.430">
    <property type="entry name" value="Helical domain of apoptotic protease-activating factors"/>
    <property type="match status" value="1"/>
</dbReference>
<dbReference type="PANTHER" id="PTHR36766:SF40">
    <property type="entry name" value="DISEASE RESISTANCE PROTEIN RGA3"/>
    <property type="match status" value="1"/>
</dbReference>
<dbReference type="InterPro" id="IPR027417">
    <property type="entry name" value="P-loop_NTPase"/>
</dbReference>
<dbReference type="EMBL" id="JBJKBG010000002">
    <property type="protein sequence ID" value="KAL3749334.1"/>
    <property type="molecule type" value="Genomic_DNA"/>
</dbReference>
<evidence type="ECO:0000256" key="3">
    <source>
        <dbReference type="ARBA" id="ARBA00022821"/>
    </source>
</evidence>
<keyword evidence="10" id="KW-1185">Reference proteome</keyword>
<feature type="domain" description="NB-ARC" evidence="5">
    <location>
        <begin position="172"/>
        <end position="343"/>
    </location>
</feature>
<dbReference type="FunFam" id="3.40.50.300:FF:001091">
    <property type="entry name" value="Probable disease resistance protein At1g61300"/>
    <property type="match status" value="1"/>
</dbReference>
<gene>
    <name evidence="9" type="ORF">ACJRO7_010442</name>
</gene>
<dbReference type="Pfam" id="PF23598">
    <property type="entry name" value="LRR_14"/>
    <property type="match status" value="1"/>
</dbReference>
<dbReference type="Gene3D" id="1.20.5.4130">
    <property type="match status" value="1"/>
</dbReference>
<dbReference type="InterPro" id="IPR042197">
    <property type="entry name" value="Apaf_helical"/>
</dbReference>
<dbReference type="GO" id="GO:0006952">
    <property type="term" value="P:defense response"/>
    <property type="evidence" value="ECO:0007669"/>
    <property type="project" value="UniProtKB-KW"/>
</dbReference>
<dbReference type="Pfam" id="PF18052">
    <property type="entry name" value="Rx_N"/>
    <property type="match status" value="1"/>
</dbReference>
<dbReference type="SUPFAM" id="SSF52058">
    <property type="entry name" value="L domain-like"/>
    <property type="match status" value="2"/>
</dbReference>
<dbReference type="InterPro" id="IPR006553">
    <property type="entry name" value="Leu-rich_rpt_Cys-con_subtyp"/>
</dbReference>
<dbReference type="InterPro" id="IPR038005">
    <property type="entry name" value="RX-like_CC"/>
</dbReference>
<dbReference type="AlphaFoldDB" id="A0ABD3LC71"/>
<evidence type="ECO:0000259" key="5">
    <source>
        <dbReference type="Pfam" id="PF00931"/>
    </source>
</evidence>
<keyword evidence="4" id="KW-0067">ATP-binding</keyword>
<dbReference type="InterPro" id="IPR036388">
    <property type="entry name" value="WH-like_DNA-bd_sf"/>
</dbReference>
<dbReference type="PRINTS" id="PR00364">
    <property type="entry name" value="DISEASERSIST"/>
</dbReference>
<dbReference type="FunFam" id="1.10.10.10:FF:000322">
    <property type="entry name" value="Probable disease resistance protein At1g63360"/>
    <property type="match status" value="1"/>
</dbReference>
<dbReference type="Proteomes" id="UP001634007">
    <property type="component" value="Unassembled WGS sequence"/>
</dbReference>
<dbReference type="Gene3D" id="1.10.10.10">
    <property type="entry name" value="Winged helix-like DNA-binding domain superfamily/Winged helix DNA-binding domain"/>
    <property type="match status" value="1"/>
</dbReference>
<dbReference type="SMART" id="SM00367">
    <property type="entry name" value="LRR_CC"/>
    <property type="match status" value="3"/>
</dbReference>
<dbReference type="PANTHER" id="PTHR36766">
    <property type="entry name" value="PLANT BROAD-SPECTRUM MILDEW RESISTANCE PROTEIN RPW8"/>
    <property type="match status" value="1"/>
</dbReference>
<name>A0ABD3LC71_EUCGL</name>
<dbReference type="SUPFAM" id="SSF52540">
    <property type="entry name" value="P-loop containing nucleoside triphosphate hydrolases"/>
    <property type="match status" value="1"/>
</dbReference>
<evidence type="ECO:0000259" key="7">
    <source>
        <dbReference type="Pfam" id="PF23559"/>
    </source>
</evidence>